<dbReference type="AlphaFoldDB" id="A0AAD8KA97"/>
<comment type="subunit">
    <text evidence="2">Homodimer.</text>
</comment>
<sequence length="494" mass="57160">MNSSSTQEEEDTYVDETPVVQLDNDSDTGNVKANRKRKKATNVEGTQRKVKKGSKVYAECWAYFDEIFIEEDDGVKRKYGKCKFCKSELKADPHRNGTNGLKKHSKSCRLNPEVVANKKQKHLVFKKERDGEGSVSVWKHDEVRIDKALLDLFVVAELPFKLVENPAFIEYTNSLNGKVPGDVDFDVCKLLVDFLEKFKTKTDLVSATSKPLAHLFFREILDVDKHLREWGVHLQFCVMAGAMREKYDKYWGKYDKLNDFMYFAVILDPTMKLYFLGHCFEKLVMYDVTKENPMSTEKVNEKVSDMVRAVENRLHELFKTYKERFDKVEYNSTSQQETRNEDAIECDGGNDFLADYLNVEESNLVATETELKRYLNEPKVNFTKRFDILTWWKQNAIRFPIVSRMARDILAIQISTVASESAFSTSGRVLEPYRTRLSTKIVEALVCTQDWVRKSKKPIVDDIDDILNDDDIALEIEDAIHKQNEKGKGMMHGD</sequence>
<dbReference type="GO" id="GO:0046983">
    <property type="term" value="F:protein dimerization activity"/>
    <property type="evidence" value="ECO:0007669"/>
    <property type="project" value="InterPro"/>
</dbReference>
<dbReference type="GO" id="GO:0005634">
    <property type="term" value="C:nucleus"/>
    <property type="evidence" value="ECO:0007669"/>
    <property type="project" value="UniProtKB-SubCell"/>
</dbReference>
<dbReference type="GO" id="GO:0008270">
    <property type="term" value="F:zinc ion binding"/>
    <property type="evidence" value="ECO:0007669"/>
    <property type="project" value="UniProtKB-KW"/>
</dbReference>
<dbReference type="PROSITE" id="PS50808">
    <property type="entry name" value="ZF_BED"/>
    <property type="match status" value="1"/>
</dbReference>
<dbReference type="SUPFAM" id="SSF53098">
    <property type="entry name" value="Ribonuclease H-like"/>
    <property type="match status" value="1"/>
</dbReference>
<dbReference type="InterPro" id="IPR012337">
    <property type="entry name" value="RNaseH-like_sf"/>
</dbReference>
<comment type="caution">
    <text evidence="11">The sequence shown here is derived from an EMBL/GenBank/DDBJ whole genome shotgun (WGS) entry which is preliminary data.</text>
</comment>
<feature type="region of interest" description="Disordered" evidence="9">
    <location>
        <begin position="1"/>
        <end position="44"/>
    </location>
</feature>
<dbReference type="InterPro" id="IPR025525">
    <property type="entry name" value="hAT-like_transposase_RNase-H"/>
</dbReference>
<dbReference type="InterPro" id="IPR008906">
    <property type="entry name" value="HATC_C_dom"/>
</dbReference>
<dbReference type="Pfam" id="PF05699">
    <property type="entry name" value="Dimer_Tnp_hAT"/>
    <property type="match status" value="1"/>
</dbReference>
<evidence type="ECO:0000256" key="9">
    <source>
        <dbReference type="SAM" id="MobiDB-lite"/>
    </source>
</evidence>
<evidence type="ECO:0000256" key="8">
    <source>
        <dbReference type="PROSITE-ProRule" id="PRU00027"/>
    </source>
</evidence>
<protein>
    <recommendedName>
        <fullName evidence="10">BED-type domain-containing protein</fullName>
    </recommendedName>
</protein>
<dbReference type="InterPro" id="IPR003656">
    <property type="entry name" value="Znf_BED"/>
</dbReference>
<evidence type="ECO:0000313" key="11">
    <source>
        <dbReference type="EMBL" id="KAK1417386.1"/>
    </source>
</evidence>
<reference evidence="11" key="1">
    <citation type="journal article" date="2023" name="bioRxiv">
        <title>Improved chromosome-level genome assembly for marigold (Tagetes erecta).</title>
        <authorList>
            <person name="Jiang F."/>
            <person name="Yuan L."/>
            <person name="Wang S."/>
            <person name="Wang H."/>
            <person name="Xu D."/>
            <person name="Wang A."/>
            <person name="Fan W."/>
        </authorList>
    </citation>
    <scope>NUCLEOTIDE SEQUENCE</scope>
    <source>
        <strain evidence="11">WSJ</strain>
        <tissue evidence="11">Leaf</tissue>
    </source>
</reference>
<keyword evidence="3" id="KW-0479">Metal-binding</keyword>
<evidence type="ECO:0000256" key="6">
    <source>
        <dbReference type="ARBA" id="ARBA00023125"/>
    </source>
</evidence>
<evidence type="ECO:0000313" key="12">
    <source>
        <dbReference type="Proteomes" id="UP001229421"/>
    </source>
</evidence>
<name>A0AAD8KA97_TARER</name>
<keyword evidence="7" id="KW-0539">Nucleus</keyword>
<evidence type="ECO:0000256" key="7">
    <source>
        <dbReference type="ARBA" id="ARBA00023242"/>
    </source>
</evidence>
<evidence type="ECO:0000256" key="3">
    <source>
        <dbReference type="ARBA" id="ARBA00022723"/>
    </source>
</evidence>
<dbReference type="Proteomes" id="UP001229421">
    <property type="component" value="Unassembled WGS sequence"/>
</dbReference>
<dbReference type="PANTHER" id="PTHR23272">
    <property type="entry name" value="BED FINGER-RELATED"/>
    <property type="match status" value="1"/>
</dbReference>
<keyword evidence="4 8" id="KW-0863">Zinc-finger</keyword>
<dbReference type="PANTHER" id="PTHR23272:SF190">
    <property type="entry name" value="ZINC FINGER, BED-TYPE-RELATED"/>
    <property type="match status" value="1"/>
</dbReference>
<feature type="domain" description="BED-type" evidence="10">
    <location>
        <begin position="55"/>
        <end position="129"/>
    </location>
</feature>
<organism evidence="11 12">
    <name type="scientific">Tagetes erecta</name>
    <name type="common">African marigold</name>
    <dbReference type="NCBI Taxonomy" id="13708"/>
    <lineage>
        <taxon>Eukaryota</taxon>
        <taxon>Viridiplantae</taxon>
        <taxon>Streptophyta</taxon>
        <taxon>Embryophyta</taxon>
        <taxon>Tracheophyta</taxon>
        <taxon>Spermatophyta</taxon>
        <taxon>Magnoliopsida</taxon>
        <taxon>eudicotyledons</taxon>
        <taxon>Gunneridae</taxon>
        <taxon>Pentapetalae</taxon>
        <taxon>asterids</taxon>
        <taxon>campanulids</taxon>
        <taxon>Asterales</taxon>
        <taxon>Asteraceae</taxon>
        <taxon>Asteroideae</taxon>
        <taxon>Heliantheae alliance</taxon>
        <taxon>Tageteae</taxon>
        <taxon>Tagetes</taxon>
    </lineage>
</organism>
<keyword evidence="5" id="KW-0862">Zinc</keyword>
<gene>
    <name evidence="11" type="ORF">QVD17_26513</name>
</gene>
<comment type="subcellular location">
    <subcellularLocation>
        <location evidence="1">Nucleus</location>
    </subcellularLocation>
</comment>
<dbReference type="SMART" id="SM00614">
    <property type="entry name" value="ZnF_BED"/>
    <property type="match status" value="1"/>
</dbReference>
<dbReference type="GO" id="GO:0003677">
    <property type="term" value="F:DNA binding"/>
    <property type="evidence" value="ECO:0007669"/>
    <property type="project" value="UniProtKB-KW"/>
</dbReference>
<evidence type="ECO:0000256" key="4">
    <source>
        <dbReference type="ARBA" id="ARBA00022771"/>
    </source>
</evidence>
<dbReference type="EMBL" id="JAUHHV010000007">
    <property type="protein sequence ID" value="KAK1417386.1"/>
    <property type="molecule type" value="Genomic_DNA"/>
</dbReference>
<dbReference type="Pfam" id="PF14372">
    <property type="entry name" value="hAT-like_RNase-H"/>
    <property type="match status" value="1"/>
</dbReference>
<evidence type="ECO:0000256" key="5">
    <source>
        <dbReference type="ARBA" id="ARBA00022833"/>
    </source>
</evidence>
<evidence type="ECO:0000259" key="10">
    <source>
        <dbReference type="PROSITE" id="PS50808"/>
    </source>
</evidence>
<keyword evidence="12" id="KW-1185">Reference proteome</keyword>
<evidence type="ECO:0000256" key="2">
    <source>
        <dbReference type="ARBA" id="ARBA00011738"/>
    </source>
</evidence>
<proteinExistence type="predicted"/>
<accession>A0AAD8KA97</accession>
<evidence type="ECO:0000256" key="1">
    <source>
        <dbReference type="ARBA" id="ARBA00004123"/>
    </source>
</evidence>
<keyword evidence="6" id="KW-0238">DNA-binding</keyword>